<gene>
    <name evidence="3" type="ORF">GH984_02965</name>
</gene>
<dbReference type="InterPro" id="IPR050304">
    <property type="entry name" value="MT-severing_AAA_ATPase"/>
</dbReference>
<accession>A0A6N7QPP0</accession>
<proteinExistence type="inferred from homology"/>
<dbReference type="CDD" id="cd19481">
    <property type="entry name" value="RecA-like_protease"/>
    <property type="match status" value="1"/>
</dbReference>
<dbReference type="CDD" id="cd00009">
    <property type="entry name" value="AAA"/>
    <property type="match status" value="1"/>
</dbReference>
<dbReference type="PANTHER" id="PTHR23074">
    <property type="entry name" value="AAA DOMAIN-CONTAINING"/>
    <property type="match status" value="1"/>
</dbReference>
<evidence type="ECO:0000313" key="3">
    <source>
        <dbReference type="EMBL" id="MRH77660.1"/>
    </source>
</evidence>
<reference evidence="3 4" key="1">
    <citation type="submission" date="2019-11" db="EMBL/GenBank/DDBJ databases">
        <authorList>
            <person name="Zhang X.Y."/>
        </authorList>
    </citation>
    <scope>NUCLEOTIDE SEQUENCE [LARGE SCALE GENOMIC DNA]</scope>
    <source>
        <strain evidence="3 4">C176</strain>
    </source>
</reference>
<feature type="domain" description="AAA+ ATPase" evidence="2">
    <location>
        <begin position="562"/>
        <end position="691"/>
    </location>
</feature>
<dbReference type="SMART" id="SM00382">
    <property type="entry name" value="AAA"/>
    <property type="match status" value="2"/>
</dbReference>
<dbReference type="EMBL" id="WJPP01000001">
    <property type="protein sequence ID" value="MRH77660.1"/>
    <property type="molecule type" value="Genomic_DNA"/>
</dbReference>
<dbReference type="AlphaFoldDB" id="A0A6N7QPP0"/>
<keyword evidence="4" id="KW-1185">Reference proteome</keyword>
<dbReference type="InterPro" id="IPR027417">
    <property type="entry name" value="P-loop_NTPase"/>
</dbReference>
<sequence length="764" mass="85190">MISISLVGSLPSVSQVASKSKTIRWLSNCIKPPTCSVTPLCFTDRLSLMGVAMTEYQKYWRKDLSSVSPKKLRLARLALNFCRATLDEKARLSIYSSANRAAQSLLLPLIDPEGQADLSKLADDLDDHDLDFLINDENKLHKREWDQILAAMPENLFENIRLVDQQDPFNEVPNLFCKVLDLDEVDRRLLLFVDLLCSSKPLRMLCREGGVENSQINSERLALLLETSAYAVRTALRPEGRLRQLALLKMSENADLEDFLQPGVVLKQANEHSPRNEAELLGVFVEELTPAQVGLNAFPHLVNQANRVRKVFEQALKMQEAGVNALFYGSAGTGKTELAKAIVSSMGYTAYNVRTSDANGNPLNREGRLGGYQMAQILLQGSQSKLLIFDEIEDLQGTDELMLSGLTGYAPSQDKGWFNRVLECNQVPTIWITNYLDSLDPAARRRFLLSIAFRTPPRAVRRDMAAGILAQTGVSDWLIDQVAADVLINPAALSNARRVVRLCPDEEVNALVIDTLADWRRTMHRQAAPRNRTVNTTIDLRLLNMEGANTPSAVVEGIRKSGQGRLCLFGKPGTGKTQFAEYLAEALDRELIVATASTVISPYVGVTERNLADLFEDADPGSAVILLDEVDSFLIDRRHAEHSWEKTQVNELLQQMERFPGVFIAATNLMDGLDAAAMRRFDLKLQFLPLTTEQRYRVFAQEALGNAQAAVPETSMRLLDNLKGLTLGDVANVQRQQKVLGEALSPEQFLNRLRAEWELKAKDE</sequence>
<organism evidence="3 4">
    <name type="scientific">Spiribacter salilacus</name>
    <dbReference type="NCBI Taxonomy" id="2664894"/>
    <lineage>
        <taxon>Bacteria</taxon>
        <taxon>Pseudomonadati</taxon>
        <taxon>Pseudomonadota</taxon>
        <taxon>Gammaproteobacteria</taxon>
        <taxon>Chromatiales</taxon>
        <taxon>Ectothiorhodospiraceae</taxon>
        <taxon>Spiribacter</taxon>
    </lineage>
</organism>
<dbReference type="InterPro" id="IPR003593">
    <property type="entry name" value="AAA+_ATPase"/>
</dbReference>
<comment type="similarity">
    <text evidence="1">Belongs to the AAA ATPase family.</text>
</comment>
<dbReference type="PANTHER" id="PTHR23074:SF17">
    <property type="entry name" value="FIDGETIN-LIKE PROTEIN 1"/>
    <property type="match status" value="1"/>
</dbReference>
<evidence type="ECO:0000259" key="2">
    <source>
        <dbReference type="SMART" id="SM00382"/>
    </source>
</evidence>
<evidence type="ECO:0000313" key="4">
    <source>
        <dbReference type="Proteomes" id="UP000433788"/>
    </source>
</evidence>
<feature type="domain" description="AAA+ ATPase" evidence="2">
    <location>
        <begin position="321"/>
        <end position="457"/>
    </location>
</feature>
<dbReference type="Gene3D" id="3.40.50.300">
    <property type="entry name" value="P-loop containing nucleotide triphosphate hydrolases"/>
    <property type="match status" value="2"/>
</dbReference>
<dbReference type="Proteomes" id="UP000433788">
    <property type="component" value="Unassembled WGS sequence"/>
</dbReference>
<name>A0A6N7QPP0_9GAMM</name>
<dbReference type="Pfam" id="PF00004">
    <property type="entry name" value="AAA"/>
    <property type="match status" value="2"/>
</dbReference>
<dbReference type="InterPro" id="IPR003959">
    <property type="entry name" value="ATPase_AAA_core"/>
</dbReference>
<protein>
    <submittedName>
        <fullName evidence="3">AAA family ATPase</fullName>
    </submittedName>
</protein>
<dbReference type="SUPFAM" id="SSF52540">
    <property type="entry name" value="P-loop containing nucleoside triphosphate hydrolases"/>
    <property type="match status" value="2"/>
</dbReference>
<comment type="caution">
    <text evidence="3">The sequence shown here is derived from an EMBL/GenBank/DDBJ whole genome shotgun (WGS) entry which is preliminary data.</text>
</comment>
<evidence type="ECO:0000256" key="1">
    <source>
        <dbReference type="ARBA" id="ARBA00006914"/>
    </source>
</evidence>
<dbReference type="GO" id="GO:0005524">
    <property type="term" value="F:ATP binding"/>
    <property type="evidence" value="ECO:0007669"/>
    <property type="project" value="InterPro"/>
</dbReference>
<dbReference type="GO" id="GO:0016887">
    <property type="term" value="F:ATP hydrolysis activity"/>
    <property type="evidence" value="ECO:0007669"/>
    <property type="project" value="InterPro"/>
</dbReference>